<dbReference type="Gene3D" id="2.60.40.1080">
    <property type="match status" value="2"/>
</dbReference>
<dbReference type="Pfam" id="PF07587">
    <property type="entry name" value="PSD1"/>
    <property type="match status" value="1"/>
</dbReference>
<evidence type="ECO:0000313" key="6">
    <source>
        <dbReference type="Proteomes" id="UP000317429"/>
    </source>
</evidence>
<feature type="domain" description="DUF1549" evidence="3">
    <location>
        <begin position="334"/>
        <end position="517"/>
    </location>
</feature>
<evidence type="ECO:0000259" key="3">
    <source>
        <dbReference type="Pfam" id="PF07583"/>
    </source>
</evidence>
<feature type="region of interest" description="Disordered" evidence="1">
    <location>
        <begin position="540"/>
        <end position="559"/>
    </location>
</feature>
<dbReference type="RefSeq" id="WP_145291662.1">
    <property type="nucleotide sequence ID" value="NZ_CP036291.1"/>
</dbReference>
<dbReference type="AlphaFoldDB" id="A0A518DJ73"/>
<dbReference type="EMBL" id="CP036291">
    <property type="protein sequence ID" value="QDU91496.1"/>
    <property type="molecule type" value="Genomic_DNA"/>
</dbReference>
<dbReference type="Proteomes" id="UP000317429">
    <property type="component" value="Chromosome"/>
</dbReference>
<keyword evidence="2" id="KW-0732">Signal</keyword>
<dbReference type="Pfam" id="PF07583">
    <property type="entry name" value="PSCyt2"/>
    <property type="match status" value="1"/>
</dbReference>
<feature type="chain" id="PRO_5022134832" description="Bacterial Ig-like domain (Group 2)" evidence="2">
    <location>
        <begin position="30"/>
        <end position="819"/>
    </location>
</feature>
<evidence type="ECO:0008006" key="7">
    <source>
        <dbReference type="Google" id="ProtNLM"/>
    </source>
</evidence>
<dbReference type="OrthoDB" id="289126at2"/>
<protein>
    <recommendedName>
        <fullName evidence="7">Bacterial Ig-like domain (Group 2)</fullName>
    </recommendedName>
</protein>
<name>A0A518DJ73_9BACT</name>
<evidence type="ECO:0000313" key="5">
    <source>
        <dbReference type="EMBL" id="QDU91496.1"/>
    </source>
</evidence>
<dbReference type="PANTHER" id="PTHR35889:SF3">
    <property type="entry name" value="F-BOX DOMAIN-CONTAINING PROTEIN"/>
    <property type="match status" value="1"/>
</dbReference>
<dbReference type="KEGG" id="pnd:Pla175_49250"/>
<evidence type="ECO:0000259" key="4">
    <source>
        <dbReference type="Pfam" id="PF07587"/>
    </source>
</evidence>
<sequence precursor="true">MRPKVTRGKKLRYGIAALLAACLAPCAGAQEDAAAYVRLDVYPPQVTLHWRGQTQRLVAVATRADGVTQDVTDEVAWGSDAEGVQVEGGLVRAAGAGAARVRAELGGLSAELDLQAASDNAAPPTSFCCDVMPVLTRAGCNSGGCHGSSRGKDGFRMSLFGFDPAGDHFRLTREEATRRVNLALPEESLVLKKATGAVPHTGGKLFDQDSQYYQALRDWIAGGAANDVADALAVESVELFPPRIVLEGAGAEQRLVAVAHYSDGTSRDVTPLAVFQSNNEGSAAIAPSGVVTSVRRGEAFVMARFDTHTVGSQTLVLPAGDPFEPSADPPANYIDRLVTDKLDTLRVRPSGVADDETFLRRVTVDLVGRLPTPEEREAFLADESPQKRSDKIDALVEAPAFADLWAHRWAELLLVRTENNRVDYKPMFLYHQWLKEQIDSGRPLDEMIHDLLAASGSSFENPAVNFYQVDPDPKKIAENVAQSLLGIRVQCAQCHNHPFDRWTMDDYYGFTAYFSQIGRKTTDDYREWVVYNRGSGDATNPVTGKKLDPKPLGGDAAEVGKRDRRSVVADWVTSPENPYFATSVANRVWASLFGVGIVEPVDDVRVSNPPSNPELFEALGAKLVEYDFDTRQLVRDICNSHTYQRSGETNASNAEDLRNFSHAVPRRMGAEVLLDCVCQVTESPEKLPGLPLGAHAVQVADGRAGNYFLTTFGRSKRETVCACESRSDPTLSQALHLLNGGSVHGKAYGSKLAPDLWAAQGNDPAKVIDAFYVRCLTRLPTEAERAKLTALVADSNDKVGALRDVLWALLNSREFLFNH</sequence>
<dbReference type="InterPro" id="IPR022655">
    <property type="entry name" value="DUF1553"/>
</dbReference>
<gene>
    <name evidence="5" type="ORF">Pla175_49250</name>
</gene>
<feature type="signal peptide" evidence="2">
    <location>
        <begin position="1"/>
        <end position="29"/>
    </location>
</feature>
<keyword evidence="6" id="KW-1185">Reference proteome</keyword>
<evidence type="ECO:0000256" key="1">
    <source>
        <dbReference type="SAM" id="MobiDB-lite"/>
    </source>
</evidence>
<evidence type="ECO:0000256" key="2">
    <source>
        <dbReference type="SAM" id="SignalP"/>
    </source>
</evidence>
<feature type="domain" description="DUF1553" evidence="4">
    <location>
        <begin position="564"/>
        <end position="791"/>
    </location>
</feature>
<dbReference type="PANTHER" id="PTHR35889">
    <property type="entry name" value="CYCLOINULO-OLIGOSACCHARIDE FRUCTANOTRANSFERASE-RELATED"/>
    <property type="match status" value="1"/>
</dbReference>
<organism evidence="5 6">
    <name type="scientific">Pirellulimonas nuda</name>
    <dbReference type="NCBI Taxonomy" id="2528009"/>
    <lineage>
        <taxon>Bacteria</taxon>
        <taxon>Pseudomonadati</taxon>
        <taxon>Planctomycetota</taxon>
        <taxon>Planctomycetia</taxon>
        <taxon>Pirellulales</taxon>
        <taxon>Lacipirellulaceae</taxon>
        <taxon>Pirellulimonas</taxon>
    </lineage>
</organism>
<dbReference type="InterPro" id="IPR011444">
    <property type="entry name" value="DUF1549"/>
</dbReference>
<reference evidence="5 6" key="1">
    <citation type="submission" date="2019-02" db="EMBL/GenBank/DDBJ databases">
        <title>Deep-cultivation of Planctomycetes and their phenomic and genomic characterization uncovers novel biology.</title>
        <authorList>
            <person name="Wiegand S."/>
            <person name="Jogler M."/>
            <person name="Boedeker C."/>
            <person name="Pinto D."/>
            <person name="Vollmers J."/>
            <person name="Rivas-Marin E."/>
            <person name="Kohn T."/>
            <person name="Peeters S.H."/>
            <person name="Heuer A."/>
            <person name="Rast P."/>
            <person name="Oberbeckmann S."/>
            <person name="Bunk B."/>
            <person name="Jeske O."/>
            <person name="Meyerdierks A."/>
            <person name="Storesund J.E."/>
            <person name="Kallscheuer N."/>
            <person name="Luecker S."/>
            <person name="Lage O.M."/>
            <person name="Pohl T."/>
            <person name="Merkel B.J."/>
            <person name="Hornburger P."/>
            <person name="Mueller R.-W."/>
            <person name="Bruemmer F."/>
            <person name="Labrenz M."/>
            <person name="Spormann A.M."/>
            <person name="Op den Camp H."/>
            <person name="Overmann J."/>
            <person name="Amann R."/>
            <person name="Jetten M.S.M."/>
            <person name="Mascher T."/>
            <person name="Medema M.H."/>
            <person name="Devos D.P."/>
            <person name="Kaster A.-K."/>
            <person name="Ovreas L."/>
            <person name="Rohde M."/>
            <person name="Galperin M.Y."/>
            <person name="Jogler C."/>
        </authorList>
    </citation>
    <scope>NUCLEOTIDE SEQUENCE [LARGE SCALE GENOMIC DNA]</scope>
    <source>
        <strain evidence="5 6">Pla175</strain>
    </source>
</reference>
<accession>A0A518DJ73</accession>
<proteinExistence type="predicted"/>